<keyword evidence="4" id="KW-0274">FAD</keyword>
<dbReference type="InterPro" id="IPR017896">
    <property type="entry name" value="4Fe4S_Fe-S-bd"/>
</dbReference>
<name>A0ABV0B0R0_9ACTN</name>
<dbReference type="Gene3D" id="3.30.70.2740">
    <property type="match status" value="1"/>
</dbReference>
<keyword evidence="6" id="KW-0408">Iron</keyword>
<accession>A0ABV0B0R0</accession>
<dbReference type="PROSITE" id="PS51387">
    <property type="entry name" value="FAD_PCMH"/>
    <property type="match status" value="1"/>
</dbReference>
<dbReference type="Gene3D" id="3.30.465.10">
    <property type="match status" value="1"/>
</dbReference>
<dbReference type="Pfam" id="PF02913">
    <property type="entry name" value="FAD-oxidase_C"/>
    <property type="match status" value="1"/>
</dbReference>
<comment type="cofactor">
    <cofactor evidence="1">
        <name>FAD</name>
        <dbReference type="ChEBI" id="CHEBI:57692"/>
    </cofactor>
</comment>
<gene>
    <name evidence="10" type="ORF">AAH991_30720</name>
</gene>
<evidence type="ECO:0000259" key="9">
    <source>
        <dbReference type="PROSITE" id="PS51387"/>
    </source>
</evidence>
<dbReference type="Pfam" id="PF02754">
    <property type="entry name" value="CCG"/>
    <property type="match status" value="2"/>
</dbReference>
<dbReference type="InterPro" id="IPR036318">
    <property type="entry name" value="FAD-bd_PCMH-like_sf"/>
</dbReference>
<proteinExistence type="predicted"/>
<evidence type="ECO:0000256" key="6">
    <source>
        <dbReference type="ARBA" id="ARBA00023004"/>
    </source>
</evidence>
<dbReference type="EMBL" id="JBDJAW010000034">
    <property type="protein sequence ID" value="MEN3539520.1"/>
    <property type="molecule type" value="Genomic_DNA"/>
</dbReference>
<keyword evidence="7" id="KW-0411">Iron-sulfur</keyword>
<evidence type="ECO:0000256" key="1">
    <source>
        <dbReference type="ARBA" id="ARBA00001974"/>
    </source>
</evidence>
<comment type="caution">
    <text evidence="10">The sequence shown here is derived from an EMBL/GenBank/DDBJ whole genome shotgun (WGS) entry which is preliminary data.</text>
</comment>
<keyword evidence="11" id="KW-1185">Reference proteome</keyword>
<dbReference type="InterPro" id="IPR017900">
    <property type="entry name" value="4Fe4S_Fe_S_CS"/>
</dbReference>
<dbReference type="InterPro" id="IPR016169">
    <property type="entry name" value="FAD-bd_PCMH_sub2"/>
</dbReference>
<evidence type="ECO:0000256" key="2">
    <source>
        <dbReference type="ARBA" id="ARBA00022630"/>
    </source>
</evidence>
<dbReference type="Pfam" id="PF13183">
    <property type="entry name" value="Fer4_8"/>
    <property type="match status" value="1"/>
</dbReference>
<dbReference type="PANTHER" id="PTHR11748">
    <property type="entry name" value="D-LACTATE DEHYDROGENASE"/>
    <property type="match status" value="1"/>
</dbReference>
<evidence type="ECO:0000256" key="7">
    <source>
        <dbReference type="ARBA" id="ARBA00023014"/>
    </source>
</evidence>
<feature type="domain" description="FAD-binding PCMH-type" evidence="9">
    <location>
        <begin position="64"/>
        <end position="292"/>
    </location>
</feature>
<evidence type="ECO:0000256" key="4">
    <source>
        <dbReference type="ARBA" id="ARBA00022827"/>
    </source>
</evidence>
<dbReference type="Pfam" id="PF01565">
    <property type="entry name" value="FAD_binding_4"/>
    <property type="match status" value="1"/>
</dbReference>
<evidence type="ECO:0000256" key="8">
    <source>
        <dbReference type="SAM" id="MobiDB-lite"/>
    </source>
</evidence>
<keyword evidence="5" id="KW-0560">Oxidoreductase</keyword>
<dbReference type="PROSITE" id="PS00198">
    <property type="entry name" value="4FE4S_FER_1"/>
    <property type="match status" value="1"/>
</dbReference>
<dbReference type="SUPFAM" id="SSF46548">
    <property type="entry name" value="alpha-helical ferredoxin"/>
    <property type="match status" value="1"/>
</dbReference>
<dbReference type="RefSeq" id="WP_346229410.1">
    <property type="nucleotide sequence ID" value="NZ_JBDJAW010000034.1"/>
</dbReference>
<evidence type="ECO:0000256" key="3">
    <source>
        <dbReference type="ARBA" id="ARBA00022723"/>
    </source>
</evidence>
<dbReference type="PANTHER" id="PTHR11748:SF119">
    <property type="entry name" value="D-2-HYDROXYGLUTARATE DEHYDROGENASE"/>
    <property type="match status" value="1"/>
</dbReference>
<dbReference type="InterPro" id="IPR016164">
    <property type="entry name" value="FAD-linked_Oxase-like_C"/>
</dbReference>
<dbReference type="Proteomes" id="UP001447516">
    <property type="component" value="Unassembled WGS sequence"/>
</dbReference>
<dbReference type="InterPro" id="IPR006094">
    <property type="entry name" value="Oxid_FAD_bind_N"/>
</dbReference>
<dbReference type="InterPro" id="IPR004113">
    <property type="entry name" value="FAD-bd_oxidored_4_C"/>
</dbReference>
<evidence type="ECO:0000313" key="11">
    <source>
        <dbReference type="Proteomes" id="UP001447516"/>
    </source>
</evidence>
<evidence type="ECO:0000313" key="10">
    <source>
        <dbReference type="EMBL" id="MEN3539520.1"/>
    </source>
</evidence>
<sequence length="1057" mass="114275">MTRVFPRAGPSAPPRAWPGAAEARNPPLPPYAGELRDRLAQAVAGEVGFGGGDRAMYAYDASVYRQVPVGVLTPRDAADVEAALEVCRRFGAPVLARGCGTSLTGQAVNGAVVFDFTRHMDRIAELAPMRRAARVQPGVICDQLRDAAAPYGLTFGPDPATHDHATIGGMVGNNSCGTHSLTAGKTVDNIEELEIVTYDGTRMRVGATGEDELACVIAAGGRRGAVYAGLRHIRDTYADAIRRGLPDIPRRVSGYNLDALLPENGFNVARALVGSEGTLALTLDATCRLVRLPPRRALVVLGYPDIPSSGDDVPWLLRFGAIGLEFTSRHVVANLRAKGFRFGGEDLLPPGRAWLLMEFGGETQREADARAARLVRAARTRPHGPSCRFYDDPADESAVWEIRRHSAGTARMPIGLGGHGGWPNWEDAAVHPDVLGPYLRDFLRLLDRHGYDAVFYGHWGQGCVHSRIDFDLRGLDGVRAFRRFMEEAADLVGAYGGSLSGEHGDGHGRAELWPRMFPPELMRAFEEFKRVWDPDGRMNPHKLIDPYPLDAHLREGPAYRPRDLEHVFGYPLDGGSFTEAAGRCFGVGKCRHLSGGVMCPSFMVTREEKHSTRGRARLLQEMAESAGPVEGRWRSEAVREALDLCLACKGCRSDCPVKVDMATYKAEFLHHYYAGRPRPRQAYALGLVDVWARLASRVPRLANAVTHAPALGRLVKLAAGIAPERDAPRFAPRTFRHLMAGHVPRNPDGPPVLLWPDTFTEHFQPEVGVAAVDVLESAGFHVIVPEGPLCCGRPLYDYGMLTLARRYLRRVLDVVGPLVEAGIPVVGLEPSCLAVFRDELTNLLPDDLDAGRLHANSYLLSEFLTRHAPHWPPPRLRRGALVQVHCHHHAVMGFEAERALLRDMGLEVEIPDSGCCGMAGGFGYEAGEHYAVSMAAGERVLLPKVRAADPGTLIVADGFSCRGQIIAGTGRRPLHLAEVLALAIREGELGPAGHAVDGAVESAVESAAEHAAGDGAGERESPRALVAVGAGAAVAVAAALAARRRARVSSREAHHGR</sequence>
<organism evidence="10 11">
    <name type="scientific">Microbispora maris</name>
    <dbReference type="NCBI Taxonomy" id="3144104"/>
    <lineage>
        <taxon>Bacteria</taxon>
        <taxon>Bacillati</taxon>
        <taxon>Actinomycetota</taxon>
        <taxon>Actinomycetes</taxon>
        <taxon>Streptosporangiales</taxon>
        <taxon>Streptosporangiaceae</taxon>
        <taxon>Microbispora</taxon>
    </lineage>
</organism>
<dbReference type="InterPro" id="IPR016166">
    <property type="entry name" value="FAD-bd_PCMH"/>
</dbReference>
<reference evidence="10 11" key="1">
    <citation type="submission" date="2024-05" db="EMBL/GenBank/DDBJ databases">
        <title>Microbispora sp.ZYX-F-249.</title>
        <authorList>
            <person name="Xie H."/>
        </authorList>
    </citation>
    <scope>NUCLEOTIDE SEQUENCE [LARGE SCALE GENOMIC DNA]</scope>
    <source>
        <strain evidence="10 11">ZYX-F-249</strain>
    </source>
</reference>
<dbReference type="InterPro" id="IPR004017">
    <property type="entry name" value="Cys_rich_dom"/>
</dbReference>
<dbReference type="SUPFAM" id="SSF55103">
    <property type="entry name" value="FAD-linked oxidases, C-terminal domain"/>
    <property type="match status" value="1"/>
</dbReference>
<keyword evidence="3" id="KW-0479">Metal-binding</keyword>
<dbReference type="SUPFAM" id="SSF56176">
    <property type="entry name" value="FAD-binding/transporter-associated domain-like"/>
    <property type="match status" value="1"/>
</dbReference>
<keyword evidence="2" id="KW-0285">Flavoprotein</keyword>
<feature type="region of interest" description="Disordered" evidence="8">
    <location>
        <begin position="1"/>
        <end position="25"/>
    </location>
</feature>
<protein>
    <submittedName>
        <fullName evidence="10">FAD-binding and (Fe-S)-binding domain-containing protein</fullName>
    </submittedName>
</protein>
<evidence type="ECO:0000256" key="5">
    <source>
        <dbReference type="ARBA" id="ARBA00023002"/>
    </source>
</evidence>